<comment type="pathway">
    <text evidence="3">Protein modification; protein glycosylation.</text>
</comment>
<evidence type="ECO:0000256" key="4">
    <source>
        <dbReference type="ARBA" id="ARBA00009317"/>
    </source>
</evidence>
<evidence type="ECO:0000313" key="21">
    <source>
        <dbReference type="Proteomes" id="UP000008066"/>
    </source>
</evidence>
<evidence type="ECO:0000256" key="15">
    <source>
        <dbReference type="ARBA" id="ARBA00029567"/>
    </source>
</evidence>
<feature type="transmembrane region" description="Helical" evidence="19">
    <location>
        <begin position="257"/>
        <end position="276"/>
    </location>
</feature>
<keyword evidence="14 19" id="KW-0472">Membrane</keyword>
<dbReference type="Proteomes" id="UP000008066">
    <property type="component" value="Unassembled WGS sequence"/>
</dbReference>
<dbReference type="eggNOG" id="KOG2788">
    <property type="taxonomic scope" value="Eukaryota"/>
</dbReference>
<comment type="similarity">
    <text evidence="4">Belongs to the glycosyltransferase 4 family.</text>
</comment>
<evidence type="ECO:0000256" key="12">
    <source>
        <dbReference type="ARBA" id="ARBA00022842"/>
    </source>
</evidence>
<dbReference type="GO" id="GO:0003975">
    <property type="term" value="F:UDP-N-acetylglucosamine-dolichyl-phosphate N-acetylglucosaminephosphotransferase activity"/>
    <property type="evidence" value="ECO:0007669"/>
    <property type="project" value="UniProtKB-EC"/>
</dbReference>
<keyword evidence="9 19" id="KW-0812">Transmembrane</keyword>
<dbReference type="GO" id="GO:0006488">
    <property type="term" value="P:dolichol-linked oligosaccharide biosynthetic process"/>
    <property type="evidence" value="ECO:0007669"/>
    <property type="project" value="InterPro"/>
</dbReference>
<evidence type="ECO:0000256" key="19">
    <source>
        <dbReference type="SAM" id="Phobius"/>
    </source>
</evidence>
<dbReference type="PANTHER" id="PTHR10571">
    <property type="entry name" value="UDP-N-ACETYLGLUCOSAMINE--DOLICHYL-PHOSPHATE N-ACETYLGLUCOSAMINEPHOSPHOTRANSFERASE"/>
    <property type="match status" value="1"/>
</dbReference>
<evidence type="ECO:0000256" key="8">
    <source>
        <dbReference type="ARBA" id="ARBA00022679"/>
    </source>
</evidence>
<feature type="transmembrane region" description="Helical" evidence="19">
    <location>
        <begin position="319"/>
        <end position="337"/>
    </location>
</feature>
<dbReference type="UniPathway" id="UPA00378"/>
<feature type="transmembrane region" description="Helical" evidence="19">
    <location>
        <begin position="96"/>
        <end position="118"/>
    </location>
</feature>
<keyword evidence="10" id="KW-0479">Metal-binding</keyword>
<evidence type="ECO:0000256" key="16">
    <source>
        <dbReference type="ARBA" id="ARBA00033238"/>
    </source>
</evidence>
<keyword evidence="13 19" id="KW-1133">Transmembrane helix</keyword>
<evidence type="ECO:0000256" key="5">
    <source>
        <dbReference type="ARBA" id="ARBA00013225"/>
    </source>
</evidence>
<evidence type="ECO:0000256" key="6">
    <source>
        <dbReference type="ARBA" id="ARBA00017659"/>
    </source>
</evidence>
<feature type="transmembrane region" description="Helical" evidence="19">
    <location>
        <begin position="288"/>
        <end position="307"/>
    </location>
</feature>
<evidence type="ECO:0000256" key="10">
    <source>
        <dbReference type="ARBA" id="ARBA00022723"/>
    </source>
</evidence>
<sequence length="482" mass="53483">MTSTSNSTRSSSPLSNGLPTTLSRNEALSLATVTAACVAVLVNVFREPEPSPLIASLALSGLAFVAAFALIRWLGPTFLRAGIKGADLSKRVRRELPECMGGVCAVVYLLAVIVFIPFPFYKDIVAATSGGGNKDVVLPVEHVQRGRFLHRFPHSKLASYLSAIISLQSIALLGIGDDLFDIRWRHKFFIPAFAAIPLLVVYFVDFGVTSVVIPIQLQPYLGELLDLGALYYVYMAAVAIFSPNSINILAGINGIEVAQSIVIALLLSLNDCLYLLTPYPHPATDSHLFSLYFLLPFLGVSLALLYHNWYPARVFVGDTYCYFAGMVFVVVSILGHFSKTLVLLLVPQIFNFLYSTPQLFGLVPCPRHRLPRFNARTNLLEPSVTQWTPDHQPKAPIAWVLRLLGRLRLLRVTLDDEDRFVETSNFTLLNLWLVWRGPLREDRLALEITVLQAALGLFGLFVRHRLALLVFKADNWSLGFNV</sequence>
<feature type="transmembrane region" description="Helical" evidence="19">
    <location>
        <begin position="27"/>
        <end position="45"/>
    </location>
</feature>
<evidence type="ECO:0000256" key="18">
    <source>
        <dbReference type="ARBA" id="ARBA00045078"/>
    </source>
</evidence>
<dbReference type="CDD" id="cd06855">
    <property type="entry name" value="GT_GPT_euk"/>
    <property type="match status" value="1"/>
</dbReference>
<dbReference type="GO" id="GO:0005789">
    <property type="term" value="C:endoplasmic reticulum membrane"/>
    <property type="evidence" value="ECO:0007669"/>
    <property type="project" value="UniProtKB-SubCell"/>
</dbReference>
<dbReference type="AlphaFoldDB" id="G0S3S3"/>
<comment type="cofactor">
    <cofactor evidence="1">
        <name>Mg(2+)</name>
        <dbReference type="ChEBI" id="CHEBI:18420"/>
    </cofactor>
</comment>
<dbReference type="InterPro" id="IPR000715">
    <property type="entry name" value="Glycosyl_transferase_4"/>
</dbReference>
<proteinExistence type="inferred from homology"/>
<name>G0S3S3_CHATD</name>
<dbReference type="STRING" id="759272.G0S3S3"/>
<evidence type="ECO:0000313" key="20">
    <source>
        <dbReference type="EMBL" id="EGS21199.1"/>
    </source>
</evidence>
<dbReference type="PANTHER" id="PTHR10571:SF0">
    <property type="entry name" value="UDP-N-ACETYLGLUCOSAMINE--DOLICHYL-PHOSPHATE N-ACETYLGLUCOSAMINEPHOSPHOTRANSFERASE"/>
    <property type="match status" value="1"/>
</dbReference>
<dbReference type="HOGENOM" id="CLU_029942_1_0_1"/>
<dbReference type="EMBL" id="GL988041">
    <property type="protein sequence ID" value="EGS21199.1"/>
    <property type="molecule type" value="Genomic_DNA"/>
</dbReference>
<dbReference type="Pfam" id="PF00953">
    <property type="entry name" value="Glycos_transf_4"/>
    <property type="match status" value="1"/>
</dbReference>
<dbReference type="GO" id="GO:0046872">
    <property type="term" value="F:metal ion binding"/>
    <property type="evidence" value="ECO:0007669"/>
    <property type="project" value="UniProtKB-KW"/>
</dbReference>
<feature type="transmembrane region" description="Helical" evidence="19">
    <location>
        <begin position="157"/>
        <end position="176"/>
    </location>
</feature>
<feature type="transmembrane region" description="Helical" evidence="19">
    <location>
        <begin position="229"/>
        <end position="250"/>
    </location>
</feature>
<keyword evidence="7" id="KW-0328">Glycosyltransferase</keyword>
<evidence type="ECO:0000256" key="2">
    <source>
        <dbReference type="ARBA" id="ARBA00004477"/>
    </source>
</evidence>
<evidence type="ECO:0000256" key="13">
    <source>
        <dbReference type="ARBA" id="ARBA00022989"/>
    </source>
</evidence>
<comment type="function">
    <text evidence="17">UDP-N-acetylglucosamine--dolichyl-phosphate N-acetylglucosaminephosphotransferase that operates in the biosynthetic pathway of dolichol-linked oligosaccharides, the glycan precursors employed in protein asparagine (N)-glycosylation. The assembly of dolichol-linked oligosaccharides begins on the cytosolic side of the endoplasmic reticulum membrane and finishes in its lumen. The sequential addition of sugars to dolichol pyrophosphate produces dolichol-linked oligosaccharides containing fourteen sugars, including two GlcNAcs, nine mannoses and three glucoses. Once assembled, the oligosaccharide is transferred from the lipid to nascent proteins by oligosaccharyltransferases. Catalyzes the initial step of dolichol-linked oligosaccharide biosynthesis, transfering GlcNAc-1-P from cytosolic UDP-GlcNAc onto the carrier lipid dolichyl phosphate (P-dolichol), yielding GlcNAc-P-P-dolichol embedded in the cytoplasmic leaflet of the endoplasmic reticulum membrane.</text>
</comment>
<evidence type="ECO:0000256" key="9">
    <source>
        <dbReference type="ARBA" id="ARBA00022692"/>
    </source>
</evidence>
<accession>G0S3S3</accession>
<evidence type="ECO:0000256" key="1">
    <source>
        <dbReference type="ARBA" id="ARBA00001946"/>
    </source>
</evidence>
<comment type="catalytic activity">
    <reaction evidence="18">
        <text>a di-trans,poly-cis-dolichyl phosphate + UDP-N-acetyl-alpha-D-glucosamine = an N-acetyl-alpha-D-glucosaminyl-diphospho-di-trans,poly-cis-dolichol + UMP</text>
        <dbReference type="Rhea" id="RHEA:13289"/>
        <dbReference type="Rhea" id="RHEA-COMP:19498"/>
        <dbReference type="Rhea" id="RHEA-COMP:19507"/>
        <dbReference type="ChEBI" id="CHEBI:57683"/>
        <dbReference type="ChEBI" id="CHEBI:57705"/>
        <dbReference type="ChEBI" id="CHEBI:57865"/>
        <dbReference type="ChEBI" id="CHEBI:58427"/>
        <dbReference type="EC" id="2.7.8.15"/>
    </reaction>
    <physiologicalReaction direction="left-to-right" evidence="18">
        <dbReference type="Rhea" id="RHEA:13290"/>
    </physiologicalReaction>
</comment>
<keyword evidence="11" id="KW-0256">Endoplasmic reticulum</keyword>
<dbReference type="GO" id="GO:0016757">
    <property type="term" value="F:glycosyltransferase activity"/>
    <property type="evidence" value="ECO:0007669"/>
    <property type="project" value="UniProtKB-KW"/>
</dbReference>
<dbReference type="InterPro" id="IPR033895">
    <property type="entry name" value="GPT"/>
</dbReference>
<organism evidence="21">
    <name type="scientific">Chaetomium thermophilum (strain DSM 1495 / CBS 144.50 / IMI 039719)</name>
    <name type="common">Thermochaetoides thermophila</name>
    <dbReference type="NCBI Taxonomy" id="759272"/>
    <lineage>
        <taxon>Eukaryota</taxon>
        <taxon>Fungi</taxon>
        <taxon>Dikarya</taxon>
        <taxon>Ascomycota</taxon>
        <taxon>Pezizomycotina</taxon>
        <taxon>Sordariomycetes</taxon>
        <taxon>Sordariomycetidae</taxon>
        <taxon>Sordariales</taxon>
        <taxon>Chaetomiaceae</taxon>
        <taxon>Thermochaetoides</taxon>
    </lineage>
</organism>
<evidence type="ECO:0000256" key="11">
    <source>
        <dbReference type="ARBA" id="ARBA00022824"/>
    </source>
</evidence>
<gene>
    <name evidence="20" type="ORF">CTHT_0030450</name>
</gene>
<evidence type="ECO:0000256" key="3">
    <source>
        <dbReference type="ARBA" id="ARBA00004922"/>
    </source>
</evidence>
<protein>
    <recommendedName>
        <fullName evidence="6">UDP-N-acetylglucosamine--dolichyl-phosphate N-acetylglucosaminephosphotransferase</fullName>
        <ecNumber evidence="5">2.7.8.15</ecNumber>
    </recommendedName>
    <alternativeName>
        <fullName evidence="15">GlcNAc-1-P transferase</fullName>
    </alternativeName>
    <alternativeName>
        <fullName evidence="16">N-acetylglucosamine-1-phosphate transferase</fullName>
    </alternativeName>
</protein>
<keyword evidence="21" id="KW-1185">Reference proteome</keyword>
<feature type="transmembrane region" description="Helical" evidence="19">
    <location>
        <begin position="188"/>
        <end position="217"/>
    </location>
</feature>
<dbReference type="EC" id="2.7.8.15" evidence="5"/>
<dbReference type="GeneID" id="18257083"/>
<dbReference type="OMA" id="LPHFNAR"/>
<dbReference type="OrthoDB" id="10262326at2759"/>
<keyword evidence="12" id="KW-0460">Magnesium</keyword>
<dbReference type="KEGG" id="cthr:CTHT_0030450"/>
<comment type="subcellular location">
    <subcellularLocation>
        <location evidence="2">Endoplasmic reticulum membrane</location>
        <topology evidence="2">Multi-pass membrane protein</topology>
    </subcellularLocation>
</comment>
<reference evidence="20 21" key="1">
    <citation type="journal article" date="2011" name="Cell">
        <title>Insight into structure and assembly of the nuclear pore complex by utilizing the genome of a eukaryotic thermophile.</title>
        <authorList>
            <person name="Amlacher S."/>
            <person name="Sarges P."/>
            <person name="Flemming D."/>
            <person name="van Noort V."/>
            <person name="Kunze R."/>
            <person name="Devos D.P."/>
            <person name="Arumugam M."/>
            <person name="Bork P."/>
            <person name="Hurt E."/>
        </authorList>
    </citation>
    <scope>NUCLEOTIDE SEQUENCE [LARGE SCALE GENOMIC DNA]</scope>
    <source>
        <strain evidence="21">DSM 1495 / CBS 144.50 / IMI 039719</strain>
    </source>
</reference>
<evidence type="ECO:0000256" key="17">
    <source>
        <dbReference type="ARBA" id="ARBA00044717"/>
    </source>
</evidence>
<keyword evidence="8 20" id="KW-0808">Transferase</keyword>
<evidence type="ECO:0000256" key="7">
    <source>
        <dbReference type="ARBA" id="ARBA00022676"/>
    </source>
</evidence>
<dbReference type="RefSeq" id="XP_006693495.1">
    <property type="nucleotide sequence ID" value="XM_006693432.1"/>
</dbReference>
<evidence type="ECO:0000256" key="14">
    <source>
        <dbReference type="ARBA" id="ARBA00023136"/>
    </source>
</evidence>
<feature type="transmembrane region" description="Helical" evidence="19">
    <location>
        <begin position="51"/>
        <end position="75"/>
    </location>
</feature>